<dbReference type="AlphaFoldDB" id="A0A6P4IHW0"/>
<evidence type="ECO:0000313" key="2">
    <source>
        <dbReference type="Proteomes" id="UP001652661"/>
    </source>
</evidence>
<dbReference type="CDD" id="cd07521">
    <property type="entry name" value="HAD_FCP1-like"/>
    <property type="match status" value="1"/>
</dbReference>
<reference evidence="2" key="1">
    <citation type="submission" date="2025-05" db="UniProtKB">
        <authorList>
            <consortium name="RefSeq"/>
        </authorList>
    </citation>
    <scope>NUCLEOTIDE SEQUENCE [LARGE SCALE GENOMIC DNA]</scope>
    <source>
        <strain evidence="2">14028-0561.14</strain>
    </source>
</reference>
<dbReference type="PROSITE" id="PS50969">
    <property type="entry name" value="FCP1"/>
    <property type="match status" value="1"/>
</dbReference>
<dbReference type="SUPFAM" id="SSF56784">
    <property type="entry name" value="HAD-like"/>
    <property type="match status" value="1"/>
</dbReference>
<dbReference type="GeneID" id="108078508"/>
<sequence length="283" mass="32081">MVSPLSTHSAHIEKLASPDQMAYSLVHDPQGTPYGTGPTNTHRILVLFANLGNHFKHLFAHLLDKIYRSFFSGRAGDAYKEVPPSHASLRRLQTVGRKTLVLDLDETLVHSCYTDPETQDQVGCGQIPERAVPDYQIDVTIDANSTIPFRVFKRPHVDKFLSLVSKWYDLVIYTASLEVYASKVVDLLDGGREMLTRRLYRQHCHSTTALFTKDLTLVSEDLRGVFIIDNSPNAYLYFPNNALPIKSFIYDPDDKELLKLLPFLDALRFTKDVRSVLGRRVTS</sequence>
<dbReference type="PANTHER" id="PTHR12210">
    <property type="entry name" value="DULLARD PROTEIN PHOSPHATASE"/>
    <property type="match status" value="1"/>
</dbReference>
<protein>
    <submittedName>
        <fullName evidence="3">CTD nuclear envelope phosphatase 1 homolog</fullName>
    </submittedName>
</protein>
<gene>
    <name evidence="3" type="primary">LOC108078508</name>
</gene>
<dbReference type="OMA" id="WYDLAIY"/>
<dbReference type="InterPro" id="IPR004274">
    <property type="entry name" value="FCP1_dom"/>
</dbReference>
<reference evidence="3" key="2">
    <citation type="submission" date="2025-08" db="UniProtKB">
        <authorList>
            <consortium name="RefSeq"/>
        </authorList>
    </citation>
    <scope>IDENTIFICATION</scope>
    <source>
        <strain evidence="3">14028-0561.14</strain>
        <tissue evidence="3">Whole fly</tissue>
    </source>
</reference>
<dbReference type="OrthoDB" id="277011at2759"/>
<dbReference type="FunFam" id="3.40.50.1000:FF:000093">
    <property type="entry name" value="NLI interacting factor-like phosphatase family protein"/>
    <property type="match status" value="1"/>
</dbReference>
<dbReference type="InterPro" id="IPR023214">
    <property type="entry name" value="HAD_sf"/>
</dbReference>
<proteinExistence type="predicted"/>
<dbReference type="NCBIfam" id="TIGR02251">
    <property type="entry name" value="HIF-SF_euk"/>
    <property type="match status" value="1"/>
</dbReference>
<dbReference type="InterPro" id="IPR011948">
    <property type="entry name" value="Dullard_phosphatase"/>
</dbReference>
<dbReference type="Gene3D" id="3.40.50.1000">
    <property type="entry name" value="HAD superfamily/HAD-like"/>
    <property type="match status" value="1"/>
</dbReference>
<accession>A0A6P4IHW0</accession>
<evidence type="ECO:0000313" key="3">
    <source>
        <dbReference type="RefSeq" id="XP_017027900.1"/>
    </source>
</evidence>
<evidence type="ECO:0000259" key="1">
    <source>
        <dbReference type="PROSITE" id="PS50969"/>
    </source>
</evidence>
<keyword evidence="2" id="KW-1185">Reference proteome</keyword>
<dbReference type="InterPro" id="IPR036412">
    <property type="entry name" value="HAD-like_sf"/>
</dbReference>
<dbReference type="Pfam" id="PF03031">
    <property type="entry name" value="NIF"/>
    <property type="match status" value="1"/>
</dbReference>
<dbReference type="SMART" id="SM00577">
    <property type="entry name" value="CPDc"/>
    <property type="match status" value="1"/>
</dbReference>
<dbReference type="InterPro" id="IPR050365">
    <property type="entry name" value="TIM50"/>
</dbReference>
<feature type="domain" description="FCP1 homology" evidence="1">
    <location>
        <begin position="93"/>
        <end position="267"/>
    </location>
</feature>
<dbReference type="Proteomes" id="UP001652661">
    <property type="component" value="Chromosome 2L"/>
</dbReference>
<dbReference type="GO" id="GO:0016791">
    <property type="term" value="F:phosphatase activity"/>
    <property type="evidence" value="ECO:0007669"/>
    <property type="project" value="InterPro"/>
</dbReference>
<dbReference type="RefSeq" id="XP_017027900.1">
    <property type="nucleotide sequence ID" value="XM_017172411.3"/>
</dbReference>
<organism evidence="2 3">
    <name type="scientific">Drosophila kikkawai</name>
    <name type="common">Fruit fly</name>
    <dbReference type="NCBI Taxonomy" id="30033"/>
    <lineage>
        <taxon>Eukaryota</taxon>
        <taxon>Metazoa</taxon>
        <taxon>Ecdysozoa</taxon>
        <taxon>Arthropoda</taxon>
        <taxon>Hexapoda</taxon>
        <taxon>Insecta</taxon>
        <taxon>Pterygota</taxon>
        <taxon>Neoptera</taxon>
        <taxon>Endopterygota</taxon>
        <taxon>Diptera</taxon>
        <taxon>Brachycera</taxon>
        <taxon>Muscomorpha</taxon>
        <taxon>Ephydroidea</taxon>
        <taxon>Drosophilidae</taxon>
        <taxon>Drosophila</taxon>
        <taxon>Sophophora</taxon>
    </lineage>
</organism>
<name>A0A6P4IHW0_DROKI</name>